<dbReference type="GO" id="GO:0000981">
    <property type="term" value="F:DNA-binding transcription factor activity, RNA polymerase II-specific"/>
    <property type="evidence" value="ECO:0007669"/>
    <property type="project" value="InterPro"/>
</dbReference>
<dbReference type="PANTHER" id="PTHR31001:SF56">
    <property type="entry name" value="ZN(2)-C6 FUNGAL-TYPE DOMAIN-CONTAINING PROTEIN"/>
    <property type="match status" value="1"/>
</dbReference>
<dbReference type="CDD" id="cd00067">
    <property type="entry name" value="GAL4"/>
    <property type="match status" value="1"/>
</dbReference>
<proteinExistence type="predicted"/>
<feature type="domain" description="Zn(2)-C6 fungal-type" evidence="5">
    <location>
        <begin position="52"/>
        <end position="81"/>
    </location>
</feature>
<dbReference type="Pfam" id="PF00172">
    <property type="entry name" value="Zn_clus"/>
    <property type="match status" value="1"/>
</dbReference>
<dbReference type="PANTHER" id="PTHR31001">
    <property type="entry name" value="UNCHARACTERIZED TRANSCRIPTIONAL REGULATORY PROTEIN"/>
    <property type="match status" value="1"/>
</dbReference>
<dbReference type="GO" id="GO:0005634">
    <property type="term" value="C:nucleus"/>
    <property type="evidence" value="ECO:0007669"/>
    <property type="project" value="UniProtKB-SubCell"/>
</dbReference>
<evidence type="ECO:0000313" key="7">
    <source>
        <dbReference type="Proteomes" id="UP001385951"/>
    </source>
</evidence>
<evidence type="ECO:0000256" key="4">
    <source>
        <dbReference type="SAM" id="MobiDB-lite"/>
    </source>
</evidence>
<feature type="region of interest" description="Disordered" evidence="4">
    <location>
        <begin position="1"/>
        <end position="47"/>
    </location>
</feature>
<dbReference type="InterPro" id="IPR050613">
    <property type="entry name" value="Sec_Metabolite_Reg"/>
</dbReference>
<dbReference type="AlphaFoldDB" id="A0AAW0FSM1"/>
<keyword evidence="7" id="KW-1185">Reference proteome</keyword>
<evidence type="ECO:0000259" key="5">
    <source>
        <dbReference type="PROSITE" id="PS50048"/>
    </source>
</evidence>
<comment type="subcellular location">
    <subcellularLocation>
        <location evidence="1">Nucleus</location>
    </subcellularLocation>
</comment>
<dbReference type="InterPro" id="IPR001138">
    <property type="entry name" value="Zn2Cys6_DnaBD"/>
</dbReference>
<evidence type="ECO:0000256" key="2">
    <source>
        <dbReference type="ARBA" id="ARBA00023242"/>
    </source>
</evidence>
<reference evidence="6 7" key="1">
    <citation type="submission" date="2022-09" db="EMBL/GenBank/DDBJ databases">
        <authorList>
            <person name="Palmer J.M."/>
        </authorList>
    </citation>
    <scope>NUCLEOTIDE SEQUENCE [LARGE SCALE GENOMIC DNA]</scope>
    <source>
        <strain evidence="6 7">DSM 7382</strain>
    </source>
</reference>
<dbReference type="PROSITE" id="PS00463">
    <property type="entry name" value="ZN2_CY6_FUNGAL_1"/>
    <property type="match status" value="1"/>
</dbReference>
<dbReference type="SUPFAM" id="SSF57701">
    <property type="entry name" value="Zn2/Cys6 DNA-binding domain"/>
    <property type="match status" value="1"/>
</dbReference>
<name>A0AAW0FSM1_9APHY</name>
<evidence type="ECO:0000256" key="1">
    <source>
        <dbReference type="ARBA" id="ARBA00004123"/>
    </source>
</evidence>
<dbReference type="EMBL" id="JASBNA010000029">
    <property type="protein sequence ID" value="KAK7683831.1"/>
    <property type="molecule type" value="Genomic_DNA"/>
</dbReference>
<feature type="region of interest" description="Disordered" evidence="4">
    <location>
        <begin position="134"/>
        <end position="153"/>
    </location>
</feature>
<dbReference type="SMART" id="SM00066">
    <property type="entry name" value="GAL4"/>
    <property type="match status" value="1"/>
</dbReference>
<accession>A0AAW0FSM1</accession>
<organism evidence="6 7">
    <name type="scientific">Cerrena zonata</name>
    <dbReference type="NCBI Taxonomy" id="2478898"/>
    <lineage>
        <taxon>Eukaryota</taxon>
        <taxon>Fungi</taxon>
        <taxon>Dikarya</taxon>
        <taxon>Basidiomycota</taxon>
        <taxon>Agaricomycotina</taxon>
        <taxon>Agaricomycetes</taxon>
        <taxon>Polyporales</taxon>
        <taxon>Cerrenaceae</taxon>
        <taxon>Cerrena</taxon>
    </lineage>
</organism>
<dbReference type="Proteomes" id="UP001385951">
    <property type="component" value="Unassembled WGS sequence"/>
</dbReference>
<dbReference type="PROSITE" id="PS50048">
    <property type="entry name" value="ZN2_CY6_FUNGAL_2"/>
    <property type="match status" value="1"/>
</dbReference>
<dbReference type="GO" id="GO:0008270">
    <property type="term" value="F:zinc ion binding"/>
    <property type="evidence" value="ECO:0007669"/>
    <property type="project" value="InterPro"/>
</dbReference>
<keyword evidence="2" id="KW-0539">Nucleus</keyword>
<evidence type="ECO:0000313" key="6">
    <source>
        <dbReference type="EMBL" id="KAK7683831.1"/>
    </source>
</evidence>
<dbReference type="InterPro" id="IPR036864">
    <property type="entry name" value="Zn2-C6_fun-type_DNA-bd_sf"/>
</dbReference>
<protein>
    <recommendedName>
        <fullName evidence="5">Zn(2)-C6 fungal-type domain-containing protein</fullName>
    </recommendedName>
</protein>
<comment type="caution">
    <text evidence="6">The sequence shown here is derived from an EMBL/GenBank/DDBJ whole genome shotgun (WGS) entry which is preliminary data.</text>
</comment>
<dbReference type="Gene3D" id="4.10.240.10">
    <property type="entry name" value="Zn(2)-C6 fungal-type DNA-binding domain"/>
    <property type="match status" value="1"/>
</dbReference>
<keyword evidence="3" id="KW-0175">Coiled coil</keyword>
<feature type="coiled-coil region" evidence="3">
    <location>
        <begin position="99"/>
        <end position="126"/>
    </location>
</feature>
<gene>
    <name evidence="6" type="ORF">QCA50_013207</name>
</gene>
<sequence length="202" mass="22104">MPSQPKNPSKKRKDHSDTAHTAGPSTAPPLSRTQSRSRQSAKEARRARGEIACAECRRLKIKCDRQVPCSTCVSRGCAVLCPNDVLPPGDNSRHLNSATDHLKKKMSKMEERIRALEDALAIAQAQESDKPHLLLSTPWKDDEDEDDTIEPHEPTVPGLEDLMGTLGTLHIDEKGKTVQFFGPSGGTESVLLVCCFLSIIPS</sequence>
<evidence type="ECO:0000256" key="3">
    <source>
        <dbReference type="SAM" id="Coils"/>
    </source>
</evidence>